<dbReference type="OrthoDB" id="6766792at2759"/>
<protein>
    <recommendedName>
        <fullName evidence="1">DUF5641 domain-containing protein</fullName>
    </recommendedName>
</protein>
<dbReference type="PANTHER" id="PTHR47331">
    <property type="entry name" value="PHD-TYPE DOMAIN-CONTAINING PROTEIN"/>
    <property type="match status" value="1"/>
</dbReference>
<evidence type="ECO:0000313" key="2">
    <source>
        <dbReference type="EMBL" id="KAF2887616.1"/>
    </source>
</evidence>
<proteinExistence type="predicted"/>
<reference evidence="2" key="1">
    <citation type="submission" date="2019-08" db="EMBL/GenBank/DDBJ databases">
        <title>The genome of the North American firefly Photinus pyralis.</title>
        <authorList>
            <consortium name="Photinus pyralis genome working group"/>
            <person name="Fallon T.R."/>
            <person name="Sander Lower S.E."/>
            <person name="Weng J.-K."/>
        </authorList>
    </citation>
    <scope>NUCLEOTIDE SEQUENCE</scope>
    <source>
        <strain evidence="2">TRF0915ILg1</strain>
        <tissue evidence="2">Whole body</tissue>
    </source>
</reference>
<sequence>KLQRVLDYVVRFIKNLSSKESRSSGPLTNSEMNEATVLLIKMVQAVELAEDILTLKKNGSVARNKWKFVPPRAPHFAGLWERGVRSVKHHLKRVIGNANLTYENFYTILTQIESVLNSRPLCPLTQDHNDLEPLTPGHFLIGSPLTSYPQVVESPTSSGNLSAFRHRQLLINHFWNRWSKEYINNLQQRSKWKVRGQQTFHAGQLVIVKEDNVPPLCWKMGRIVQVYPGADGVVNQHHVTLSELSTQQTDWQRYSALELFSTLSTSLSMLDSQGRINDLEAGWQ</sequence>
<keyword evidence="3" id="KW-1185">Reference proteome</keyword>
<dbReference type="InterPro" id="IPR036397">
    <property type="entry name" value="RNaseH_sf"/>
</dbReference>
<dbReference type="EMBL" id="VTPC01082578">
    <property type="protein sequence ID" value="KAF2887616.1"/>
    <property type="molecule type" value="Genomic_DNA"/>
</dbReference>
<dbReference type="Proteomes" id="UP000801492">
    <property type="component" value="Unassembled WGS sequence"/>
</dbReference>
<accession>A0A8K0CL32</accession>
<dbReference type="AlphaFoldDB" id="A0A8K0CL32"/>
<comment type="caution">
    <text evidence="2">The sequence shown here is derived from an EMBL/GenBank/DDBJ whole genome shotgun (WGS) entry which is preliminary data.</text>
</comment>
<dbReference type="GO" id="GO:0003676">
    <property type="term" value="F:nucleic acid binding"/>
    <property type="evidence" value="ECO:0007669"/>
    <property type="project" value="InterPro"/>
</dbReference>
<evidence type="ECO:0000259" key="1">
    <source>
        <dbReference type="Pfam" id="PF18701"/>
    </source>
</evidence>
<feature type="domain" description="DUF5641" evidence="1">
    <location>
        <begin position="164"/>
        <end position="243"/>
    </location>
</feature>
<feature type="non-terminal residue" evidence="2">
    <location>
        <position position="284"/>
    </location>
</feature>
<name>A0A8K0CL32_IGNLU</name>
<dbReference type="Gene3D" id="3.30.420.10">
    <property type="entry name" value="Ribonuclease H-like superfamily/Ribonuclease H"/>
    <property type="match status" value="1"/>
</dbReference>
<dbReference type="InterPro" id="IPR040676">
    <property type="entry name" value="DUF5641"/>
</dbReference>
<organism evidence="2 3">
    <name type="scientific">Ignelater luminosus</name>
    <name type="common">Cucubano</name>
    <name type="synonym">Pyrophorus luminosus</name>
    <dbReference type="NCBI Taxonomy" id="2038154"/>
    <lineage>
        <taxon>Eukaryota</taxon>
        <taxon>Metazoa</taxon>
        <taxon>Ecdysozoa</taxon>
        <taxon>Arthropoda</taxon>
        <taxon>Hexapoda</taxon>
        <taxon>Insecta</taxon>
        <taxon>Pterygota</taxon>
        <taxon>Neoptera</taxon>
        <taxon>Endopterygota</taxon>
        <taxon>Coleoptera</taxon>
        <taxon>Polyphaga</taxon>
        <taxon>Elateriformia</taxon>
        <taxon>Elateroidea</taxon>
        <taxon>Elateridae</taxon>
        <taxon>Agrypninae</taxon>
        <taxon>Pyrophorini</taxon>
        <taxon>Ignelater</taxon>
    </lineage>
</organism>
<gene>
    <name evidence="2" type="ORF">ILUMI_18557</name>
</gene>
<dbReference type="Pfam" id="PF18701">
    <property type="entry name" value="DUF5641"/>
    <property type="match status" value="1"/>
</dbReference>
<evidence type="ECO:0000313" key="3">
    <source>
        <dbReference type="Proteomes" id="UP000801492"/>
    </source>
</evidence>
<dbReference type="PANTHER" id="PTHR47331:SF1">
    <property type="entry name" value="GAG-LIKE PROTEIN"/>
    <property type="match status" value="1"/>
</dbReference>